<dbReference type="GO" id="GO:0003825">
    <property type="term" value="F:alpha,alpha-trehalose-phosphate synthase (UDP-forming) activity"/>
    <property type="evidence" value="ECO:0007669"/>
    <property type="project" value="UniProtKB-EC"/>
</dbReference>
<dbReference type="RefSeq" id="WP_166955399.1">
    <property type="nucleotide sequence ID" value="NZ_JAASQI010000010.1"/>
</dbReference>
<evidence type="ECO:0000256" key="1">
    <source>
        <dbReference type="ARBA" id="ARBA00008799"/>
    </source>
</evidence>
<dbReference type="SUPFAM" id="SSF53756">
    <property type="entry name" value="UDP-Glycosyltransferase/glycogen phosphorylase"/>
    <property type="match status" value="1"/>
</dbReference>
<evidence type="ECO:0000313" key="2">
    <source>
        <dbReference type="EMBL" id="NIJ59733.1"/>
    </source>
</evidence>
<dbReference type="EMBL" id="JAASQI010000010">
    <property type="protein sequence ID" value="NIJ59733.1"/>
    <property type="molecule type" value="Genomic_DNA"/>
</dbReference>
<gene>
    <name evidence="2" type="ORF">FHS82_003594</name>
</gene>
<accession>A0ABX0V3D6</accession>
<name>A0ABX0V3D6_9HYPH</name>
<dbReference type="PANTHER" id="PTHR10788">
    <property type="entry name" value="TREHALOSE-6-PHOSPHATE SYNTHASE"/>
    <property type="match status" value="1"/>
</dbReference>
<dbReference type="EC" id="2.4.1.15" evidence="2"/>
<keyword evidence="2" id="KW-0808">Transferase</keyword>
<sequence>MKLIIVSNRVTVPNRKSQSAGGLAVALNDVLAKRRGMWFGWSGRIGPEQQEATLSTHGDVTYALCDLSEDDYAEYYSGFANRALWPLLHYRLDLTEFARKDLNGYRRVNGYFADLLLPHIAPDDVIWIHDYHLIPLAEALRARGVSNRIGYFQHIPWPSVDVFLALPNHAEIAHALTACDLVGFQTRRDAANFGDYLVTEAHATTQDHVSYTVGSNTLQVGVYPVGIDRAGFARAAVRASRSRFVRDVEESFSGRLMLLGVDRLDYSKGLTQRLDAFQRLLETYPGYLDKVTFLQITPRSRADIPEYAAMQRALGETAGRINGLYGKASWTPIRYINRTHTRAELAGLYRLAKVGLVTPLRDGMNLVAKEFVAAQDPADPGVLVLSRFAGAATVLKGALLVNPYDLDGTAKAIDQALKMPLEERINRWTTMWAGVGETDISQWGGRFLGDLENPGAGQTIVLPSEGGVPAAGTPALPAIGNLDVISVGNRRANQKTPRPAETRKTVRTLPVAVSTCK</sequence>
<proteinExistence type="inferred from homology"/>
<keyword evidence="3" id="KW-1185">Reference proteome</keyword>
<dbReference type="Proteomes" id="UP001429580">
    <property type="component" value="Unassembled WGS sequence"/>
</dbReference>
<dbReference type="Gene3D" id="3.40.50.2000">
    <property type="entry name" value="Glycogen Phosphorylase B"/>
    <property type="match status" value="2"/>
</dbReference>
<dbReference type="CDD" id="cd03788">
    <property type="entry name" value="GT20_TPS"/>
    <property type="match status" value="1"/>
</dbReference>
<dbReference type="PANTHER" id="PTHR10788:SF106">
    <property type="entry name" value="BCDNA.GH08860"/>
    <property type="match status" value="1"/>
</dbReference>
<comment type="similarity">
    <text evidence="1">Belongs to the glycosyltransferase 20 family.</text>
</comment>
<organism evidence="2 3">
    <name type="scientific">Pseudochelatococcus lubricantis</name>
    <dbReference type="NCBI Taxonomy" id="1538102"/>
    <lineage>
        <taxon>Bacteria</taxon>
        <taxon>Pseudomonadati</taxon>
        <taxon>Pseudomonadota</taxon>
        <taxon>Alphaproteobacteria</taxon>
        <taxon>Hyphomicrobiales</taxon>
        <taxon>Chelatococcaceae</taxon>
        <taxon>Pseudochelatococcus</taxon>
    </lineage>
</organism>
<keyword evidence="2" id="KW-0328">Glycosyltransferase</keyword>
<dbReference type="Pfam" id="PF00982">
    <property type="entry name" value="Glyco_transf_20"/>
    <property type="match status" value="1"/>
</dbReference>
<reference evidence="2 3" key="1">
    <citation type="submission" date="2020-03" db="EMBL/GenBank/DDBJ databases">
        <title>Genomic Encyclopedia of Type Strains, Phase IV (KMG-IV): sequencing the most valuable type-strain genomes for metagenomic binning, comparative biology and taxonomic classification.</title>
        <authorList>
            <person name="Goeker M."/>
        </authorList>
    </citation>
    <scope>NUCLEOTIDE SEQUENCE [LARGE SCALE GENOMIC DNA]</scope>
    <source>
        <strain evidence="2 3">DSM 103870</strain>
    </source>
</reference>
<dbReference type="InterPro" id="IPR001830">
    <property type="entry name" value="Glyco_trans_20"/>
</dbReference>
<comment type="caution">
    <text evidence="2">The sequence shown here is derived from an EMBL/GenBank/DDBJ whole genome shotgun (WGS) entry which is preliminary data.</text>
</comment>
<evidence type="ECO:0000313" key="3">
    <source>
        <dbReference type="Proteomes" id="UP001429580"/>
    </source>
</evidence>
<protein>
    <submittedName>
        <fullName evidence="2">Trehalose 6-phosphate synthase</fullName>
        <ecNumber evidence="2">2.4.1.15</ecNumber>
    </submittedName>
</protein>